<reference evidence="5" key="1">
    <citation type="journal article" date="2019" name="Int. J. Syst. Evol. Microbiol.">
        <title>The Global Catalogue of Microorganisms (GCM) 10K type strain sequencing project: providing services to taxonomists for standard genome sequencing and annotation.</title>
        <authorList>
            <consortium name="The Broad Institute Genomics Platform"/>
            <consortium name="The Broad Institute Genome Sequencing Center for Infectious Disease"/>
            <person name="Wu L."/>
            <person name="Ma J."/>
        </authorList>
    </citation>
    <scope>NUCLEOTIDE SEQUENCE [LARGE SCALE GENOMIC DNA]</scope>
    <source>
        <strain evidence="5">CGMCC 4.1467</strain>
    </source>
</reference>
<evidence type="ECO:0000256" key="1">
    <source>
        <dbReference type="ARBA" id="ARBA00010457"/>
    </source>
</evidence>
<keyword evidence="5" id="KW-1185">Reference proteome</keyword>
<dbReference type="SUPFAM" id="SSF49329">
    <property type="entry name" value="Cu,Zn superoxide dismutase-like"/>
    <property type="match status" value="1"/>
</dbReference>
<comment type="similarity">
    <text evidence="1">Belongs to the Cu-Zn superoxide dismutase family.</text>
</comment>
<dbReference type="Gene3D" id="2.60.40.200">
    <property type="entry name" value="Superoxide dismutase, copper/zinc binding domain"/>
    <property type="match status" value="1"/>
</dbReference>
<dbReference type="Pfam" id="PF00080">
    <property type="entry name" value="Sod_Cu"/>
    <property type="match status" value="1"/>
</dbReference>
<evidence type="ECO:0000313" key="4">
    <source>
        <dbReference type="EMBL" id="MFC7336278.1"/>
    </source>
</evidence>
<dbReference type="CDD" id="cd00305">
    <property type="entry name" value="Cu-Zn_Superoxide_Dismutase"/>
    <property type="match status" value="1"/>
</dbReference>
<dbReference type="RefSeq" id="WP_379709232.1">
    <property type="nucleotide sequence ID" value="NZ_JBHTBS010000001.1"/>
</dbReference>
<dbReference type="InterPro" id="IPR001424">
    <property type="entry name" value="SOD_Cu_Zn_dom"/>
</dbReference>
<evidence type="ECO:0000313" key="5">
    <source>
        <dbReference type="Proteomes" id="UP001596472"/>
    </source>
</evidence>
<evidence type="ECO:0000259" key="3">
    <source>
        <dbReference type="Pfam" id="PF00080"/>
    </source>
</evidence>
<gene>
    <name evidence="4" type="ORF">ACFQY0_03745</name>
</gene>
<name>A0ABW2L3L7_9BACT</name>
<feature type="chain" id="PRO_5046950927" evidence="2">
    <location>
        <begin position="23"/>
        <end position="192"/>
    </location>
</feature>
<sequence length="192" mass="19645">MKTTAIISSFALMLSYSSVCLAESHAGGHGHASHEAAAPALTKLVCNMQATDGNKVTGTVTFSQLDDGKVKIVAEISGLTANGKHAIHIHEFGDISAADGTATGGHYNPEGHDHGLPDSKMRHAGDFGNLEADADGKAKFELTVDNLTLNGAKNPILGRGMIIHAGPDDGGQPTGNAGDRIAQGVIGVAKTE</sequence>
<feature type="domain" description="Superoxide dismutase copper/zinc binding" evidence="3">
    <location>
        <begin position="56"/>
        <end position="186"/>
    </location>
</feature>
<dbReference type="InterPro" id="IPR024134">
    <property type="entry name" value="SOD_Cu/Zn_/chaperone"/>
</dbReference>
<comment type="caution">
    <text evidence="4">The sequence shown here is derived from an EMBL/GenBank/DDBJ whole genome shotgun (WGS) entry which is preliminary data.</text>
</comment>
<dbReference type="Proteomes" id="UP001596472">
    <property type="component" value="Unassembled WGS sequence"/>
</dbReference>
<proteinExistence type="inferred from homology"/>
<feature type="signal peptide" evidence="2">
    <location>
        <begin position="1"/>
        <end position="22"/>
    </location>
</feature>
<dbReference type="PANTHER" id="PTHR10003">
    <property type="entry name" value="SUPEROXIDE DISMUTASE CU-ZN -RELATED"/>
    <property type="match status" value="1"/>
</dbReference>
<organism evidence="4 5">
    <name type="scientific">Haloferula chungangensis</name>
    <dbReference type="NCBI Taxonomy" id="1048331"/>
    <lineage>
        <taxon>Bacteria</taxon>
        <taxon>Pseudomonadati</taxon>
        <taxon>Verrucomicrobiota</taxon>
        <taxon>Verrucomicrobiia</taxon>
        <taxon>Verrucomicrobiales</taxon>
        <taxon>Verrucomicrobiaceae</taxon>
        <taxon>Haloferula</taxon>
    </lineage>
</organism>
<accession>A0ABW2L3L7</accession>
<protein>
    <submittedName>
        <fullName evidence="4">Superoxide dismutase family protein</fullName>
    </submittedName>
</protein>
<dbReference type="InterPro" id="IPR018152">
    <property type="entry name" value="SOD_Cu/Zn_BS"/>
</dbReference>
<dbReference type="InterPro" id="IPR036423">
    <property type="entry name" value="SOD-like_Cu/Zn_dom_sf"/>
</dbReference>
<dbReference type="EMBL" id="JBHTBS010000001">
    <property type="protein sequence ID" value="MFC7336278.1"/>
    <property type="molecule type" value="Genomic_DNA"/>
</dbReference>
<dbReference type="PROSITE" id="PS00087">
    <property type="entry name" value="SOD_CU_ZN_1"/>
    <property type="match status" value="1"/>
</dbReference>
<evidence type="ECO:0000256" key="2">
    <source>
        <dbReference type="SAM" id="SignalP"/>
    </source>
</evidence>
<keyword evidence="2" id="KW-0732">Signal</keyword>
<dbReference type="PRINTS" id="PR00068">
    <property type="entry name" value="CUZNDISMTASE"/>
</dbReference>